<dbReference type="GO" id="GO:0031012">
    <property type="term" value="C:extracellular matrix"/>
    <property type="evidence" value="ECO:0007669"/>
    <property type="project" value="TreeGrafter"/>
</dbReference>
<accession>A0A6J8A8D9</accession>
<dbReference type="Proteomes" id="UP000507470">
    <property type="component" value="Unassembled WGS sequence"/>
</dbReference>
<name>A0A6J8A8D9_MYTCO</name>
<dbReference type="SUPFAM" id="SSF56672">
    <property type="entry name" value="DNA/RNA polymerases"/>
    <property type="match status" value="1"/>
</dbReference>
<dbReference type="CDD" id="cd01650">
    <property type="entry name" value="RT_nLTR_like"/>
    <property type="match status" value="1"/>
</dbReference>
<protein>
    <recommendedName>
        <fullName evidence="1">Reverse transcriptase domain-containing protein</fullName>
    </recommendedName>
</protein>
<dbReference type="PANTHER" id="PTHR33395">
    <property type="entry name" value="TRANSCRIPTASE, PUTATIVE-RELATED-RELATED"/>
    <property type="match status" value="1"/>
</dbReference>
<dbReference type="OrthoDB" id="6143061at2759"/>
<gene>
    <name evidence="2" type="ORF">MCOR_4439</name>
</gene>
<organism evidence="2 3">
    <name type="scientific">Mytilus coruscus</name>
    <name type="common">Sea mussel</name>
    <dbReference type="NCBI Taxonomy" id="42192"/>
    <lineage>
        <taxon>Eukaryota</taxon>
        <taxon>Metazoa</taxon>
        <taxon>Spiralia</taxon>
        <taxon>Lophotrochozoa</taxon>
        <taxon>Mollusca</taxon>
        <taxon>Bivalvia</taxon>
        <taxon>Autobranchia</taxon>
        <taxon>Pteriomorphia</taxon>
        <taxon>Mytilida</taxon>
        <taxon>Mytiloidea</taxon>
        <taxon>Mytilidae</taxon>
        <taxon>Mytilinae</taxon>
        <taxon>Mytilus</taxon>
    </lineage>
</organism>
<dbReference type="InterPro" id="IPR000477">
    <property type="entry name" value="RT_dom"/>
</dbReference>
<dbReference type="InterPro" id="IPR043502">
    <property type="entry name" value="DNA/RNA_pol_sf"/>
</dbReference>
<dbReference type="Pfam" id="PF00078">
    <property type="entry name" value="RVT_1"/>
    <property type="match status" value="1"/>
</dbReference>
<reference evidence="2 3" key="1">
    <citation type="submission" date="2020-06" db="EMBL/GenBank/DDBJ databases">
        <authorList>
            <person name="Li R."/>
            <person name="Bekaert M."/>
        </authorList>
    </citation>
    <scope>NUCLEOTIDE SEQUENCE [LARGE SCALE GENOMIC DNA]</scope>
    <source>
        <strain evidence="3">wild</strain>
    </source>
</reference>
<dbReference type="GO" id="GO:0061343">
    <property type="term" value="P:cell adhesion involved in heart morphogenesis"/>
    <property type="evidence" value="ECO:0007669"/>
    <property type="project" value="TreeGrafter"/>
</dbReference>
<dbReference type="AlphaFoldDB" id="A0A6J8A8D9"/>
<keyword evidence="3" id="KW-1185">Reference proteome</keyword>
<dbReference type="EMBL" id="CACVKT020000762">
    <property type="protein sequence ID" value="CAC5362795.1"/>
    <property type="molecule type" value="Genomic_DNA"/>
</dbReference>
<dbReference type="GO" id="GO:0007508">
    <property type="term" value="P:larval heart development"/>
    <property type="evidence" value="ECO:0007669"/>
    <property type="project" value="TreeGrafter"/>
</dbReference>
<dbReference type="PANTHER" id="PTHR33395:SF22">
    <property type="entry name" value="REVERSE TRANSCRIPTASE DOMAIN-CONTAINING PROTEIN"/>
    <property type="match status" value="1"/>
</dbReference>
<proteinExistence type="predicted"/>
<evidence type="ECO:0000259" key="1">
    <source>
        <dbReference type="Pfam" id="PF00078"/>
    </source>
</evidence>
<feature type="domain" description="Reverse transcriptase" evidence="1">
    <location>
        <begin position="257"/>
        <end position="357"/>
    </location>
</feature>
<evidence type="ECO:0000313" key="3">
    <source>
        <dbReference type="Proteomes" id="UP000507470"/>
    </source>
</evidence>
<sequence>MEGIKKSLTDNFTEFQTTKFNDINAMWNNFKNIIKNVMTTYVPTKQTKERYSHPWMNTQLRKISNSKQRAYTKAKRTKNTKDWKRYKFLKAKLQKESRIAHGKYMEDIISTEHKEQPKRFWSYIKIRKQESTGIVTLKDKNGLLHSDTPTKASILNQQFQSVYTKEDIHNMPHMGPSPFPTMDNITISQVGVYKLLRGLRPFKATGPDEIPAYIIKEAAEHISPYLTILYQKSLDTGIIPDDWRAANIVPVFKKGEKHKASNYRPVSLTSICCKLLEHIVHSTIMVHFDNHQILCDHQHGFRAKRSCETQLLITLDEIGKNLDQGEQTDIILLDFSKAFDNVPHKRLLQKMNHYGIQGVTLK</sequence>
<evidence type="ECO:0000313" key="2">
    <source>
        <dbReference type="EMBL" id="CAC5362795.1"/>
    </source>
</evidence>